<dbReference type="Proteomes" id="UP001138500">
    <property type="component" value="Unassembled WGS sequence"/>
</dbReference>
<evidence type="ECO:0000313" key="1">
    <source>
        <dbReference type="EMBL" id="KAH9829612.1"/>
    </source>
</evidence>
<dbReference type="AlphaFoldDB" id="A0A9W7W3H9"/>
<proteinExistence type="predicted"/>
<comment type="caution">
    <text evidence="1">The sequence shown here is derived from an EMBL/GenBank/DDBJ whole genome shotgun (WGS) entry which is preliminary data.</text>
</comment>
<feature type="non-terminal residue" evidence="1">
    <location>
        <position position="1"/>
    </location>
</feature>
<sequence>GVESVGSVAGGLQLEVLEALRLPVDAEAFAVADEDVARAGGVGSELGHAAADVALHLGGRAGVGRGPFAGFGEVGRGGGGARGLRGGGGDGRVGRLADDAGSFGAVALGRGGRVGRGEVFPHDREVDVVVLVGAVDGLCLGVGRGVRVGPLEVRPRRGRWLGEPWVHFLEQPLLLSDHGRVTDVATGSMTGLPPSSSWHRALTRLVTFIDGVCNVDAGADGSDQVVDDLS</sequence>
<accession>A0A9W7W3H9</accession>
<dbReference type="EMBL" id="RIBY02001346">
    <property type="protein sequence ID" value="KAH9829612.1"/>
    <property type="molecule type" value="Genomic_DNA"/>
</dbReference>
<reference evidence="1 2" key="1">
    <citation type="journal article" date="2018" name="IMA Fungus">
        <title>IMA Genome-F 10: Nine draft genome sequences of Claviceps purpurea s.lat., including C. arundinis, C. humidiphila, and C. cf. spartinae, pseudomolecules for the pitch canker pathogen Fusarium circinatum, draft genome of Davidsoniella eucalypti, Grosmannia galeiformis, Quambalaria eucalypti, and Teratosphaeria destructans.</title>
        <authorList>
            <person name="Wingfield B.D."/>
            <person name="Liu M."/>
            <person name="Nguyen H.D."/>
            <person name="Lane F.A."/>
            <person name="Morgan S.W."/>
            <person name="De Vos L."/>
            <person name="Wilken P.M."/>
            <person name="Duong T.A."/>
            <person name="Aylward J."/>
            <person name="Coetzee M.P."/>
            <person name="Dadej K."/>
            <person name="De Beer Z.W."/>
            <person name="Findlay W."/>
            <person name="Havenga M."/>
            <person name="Kolarik M."/>
            <person name="Menzies J.G."/>
            <person name="Naidoo K."/>
            <person name="Pochopski O."/>
            <person name="Shoukouhi P."/>
            <person name="Santana Q.C."/>
            <person name="Seifert K.A."/>
            <person name="Soal N."/>
            <person name="Steenkamp E.T."/>
            <person name="Tatham C.T."/>
            <person name="van der Nest M.A."/>
            <person name="Wingfield M.J."/>
        </authorList>
    </citation>
    <scope>NUCLEOTIDE SEQUENCE [LARGE SCALE GENOMIC DNA]</scope>
    <source>
        <strain evidence="1">CMW44962</strain>
    </source>
</reference>
<keyword evidence="2" id="KW-1185">Reference proteome</keyword>
<gene>
    <name evidence="1" type="ORF">Tdes44962_MAKER09100</name>
</gene>
<name>A0A9W7W3H9_9PEZI</name>
<evidence type="ECO:0000313" key="2">
    <source>
        <dbReference type="Proteomes" id="UP001138500"/>
    </source>
</evidence>
<organism evidence="1 2">
    <name type="scientific">Teratosphaeria destructans</name>
    <dbReference type="NCBI Taxonomy" id="418781"/>
    <lineage>
        <taxon>Eukaryota</taxon>
        <taxon>Fungi</taxon>
        <taxon>Dikarya</taxon>
        <taxon>Ascomycota</taxon>
        <taxon>Pezizomycotina</taxon>
        <taxon>Dothideomycetes</taxon>
        <taxon>Dothideomycetidae</taxon>
        <taxon>Mycosphaerellales</taxon>
        <taxon>Teratosphaeriaceae</taxon>
        <taxon>Teratosphaeria</taxon>
    </lineage>
</organism>
<reference evidence="1 2" key="2">
    <citation type="journal article" date="2021" name="Curr. Genet.">
        <title>Genetic response to nitrogen starvation in the aggressive Eucalyptus foliar pathogen Teratosphaeria destructans.</title>
        <authorList>
            <person name="Havenga M."/>
            <person name="Wingfield B.D."/>
            <person name="Wingfield M.J."/>
            <person name="Dreyer L.L."/>
            <person name="Roets F."/>
            <person name="Aylward J."/>
        </authorList>
    </citation>
    <scope>NUCLEOTIDE SEQUENCE [LARGE SCALE GENOMIC DNA]</scope>
    <source>
        <strain evidence="1">CMW44962</strain>
    </source>
</reference>
<protein>
    <submittedName>
        <fullName evidence="1">Uncharacterized protein</fullName>
    </submittedName>
</protein>